<name>A0AAV2TIE3_CALDB</name>
<dbReference type="Proteomes" id="UP001497525">
    <property type="component" value="Unassembled WGS sequence"/>
</dbReference>
<reference evidence="1" key="1">
    <citation type="submission" date="2024-06" db="EMBL/GenBank/DDBJ databases">
        <authorList>
            <person name="Liu X."/>
            <person name="Lenzi L."/>
            <person name="Haldenby T S."/>
            <person name="Uol C."/>
        </authorList>
    </citation>
    <scope>NUCLEOTIDE SEQUENCE</scope>
</reference>
<sequence>MARRTNVNEEPYAGFIPPSQIDQCKPTNMFYTADSKCKRYFCAVCGDCHPVNSSRCQRITEWLTGTTMPDALYRSREANIIDEFTQLRFKEVRRVDDNPCVIADARIEQMKKKANALHTC</sequence>
<protein>
    <submittedName>
        <fullName evidence="1">Uncharacterized protein</fullName>
    </submittedName>
</protein>
<proteinExistence type="predicted"/>
<evidence type="ECO:0000313" key="2">
    <source>
        <dbReference type="Proteomes" id="UP001497525"/>
    </source>
</evidence>
<organism evidence="1 2">
    <name type="scientific">Calicophoron daubneyi</name>
    <name type="common">Rumen fluke</name>
    <name type="synonym">Paramphistomum daubneyi</name>
    <dbReference type="NCBI Taxonomy" id="300641"/>
    <lineage>
        <taxon>Eukaryota</taxon>
        <taxon>Metazoa</taxon>
        <taxon>Spiralia</taxon>
        <taxon>Lophotrochozoa</taxon>
        <taxon>Platyhelminthes</taxon>
        <taxon>Trematoda</taxon>
        <taxon>Digenea</taxon>
        <taxon>Plagiorchiida</taxon>
        <taxon>Pronocephalata</taxon>
        <taxon>Paramphistomoidea</taxon>
        <taxon>Paramphistomidae</taxon>
        <taxon>Calicophoron</taxon>
    </lineage>
</organism>
<gene>
    <name evidence="1" type="ORF">CDAUBV1_LOCUS11217</name>
</gene>
<dbReference type="EMBL" id="CAXLJL010000367">
    <property type="protein sequence ID" value="CAL5136925.1"/>
    <property type="molecule type" value="Genomic_DNA"/>
</dbReference>
<accession>A0AAV2TIE3</accession>
<evidence type="ECO:0000313" key="1">
    <source>
        <dbReference type="EMBL" id="CAL5136925.1"/>
    </source>
</evidence>
<comment type="caution">
    <text evidence="1">The sequence shown here is derived from an EMBL/GenBank/DDBJ whole genome shotgun (WGS) entry which is preliminary data.</text>
</comment>
<dbReference type="AlphaFoldDB" id="A0AAV2TIE3"/>